<dbReference type="PANTHER" id="PTHR35333">
    <property type="entry name" value="BETA-LACTAMASE"/>
    <property type="match status" value="1"/>
</dbReference>
<organism evidence="2 3">
    <name type="scientific">Facklamia hominis</name>
    <dbReference type="NCBI Taxonomy" id="178214"/>
    <lineage>
        <taxon>Bacteria</taxon>
        <taxon>Bacillati</taxon>
        <taxon>Bacillota</taxon>
        <taxon>Bacilli</taxon>
        <taxon>Lactobacillales</taxon>
        <taxon>Aerococcaceae</taxon>
        <taxon>Facklamia</taxon>
    </lineage>
</organism>
<dbReference type="InterPro" id="IPR045155">
    <property type="entry name" value="Beta-lactam_cat"/>
</dbReference>
<proteinExistence type="predicted"/>
<dbReference type="Proteomes" id="UP001229251">
    <property type="component" value="Unassembled WGS sequence"/>
</dbReference>
<evidence type="ECO:0000313" key="3">
    <source>
        <dbReference type="Proteomes" id="UP001229251"/>
    </source>
</evidence>
<feature type="domain" description="Beta-lactamase class A catalytic" evidence="1">
    <location>
        <begin position="101"/>
        <end position="300"/>
    </location>
</feature>
<dbReference type="EMBL" id="JASOOE010000001">
    <property type="protein sequence ID" value="MDK7186412.1"/>
    <property type="molecule type" value="Genomic_DNA"/>
</dbReference>
<comment type="caution">
    <text evidence="2">The sequence shown here is derived from an EMBL/GenBank/DDBJ whole genome shotgun (WGS) entry which is preliminary data.</text>
</comment>
<evidence type="ECO:0000313" key="2">
    <source>
        <dbReference type="EMBL" id="MDK7186412.1"/>
    </source>
</evidence>
<keyword evidence="2" id="KW-0378">Hydrolase</keyword>
<reference evidence="2" key="1">
    <citation type="submission" date="2023-05" db="EMBL/GenBank/DDBJ databases">
        <title>Cataloging the Phylogenetic Diversity of Human Bladder Bacteria.</title>
        <authorList>
            <person name="Du J."/>
        </authorList>
    </citation>
    <scope>NUCLEOTIDE SEQUENCE</scope>
    <source>
        <strain evidence="2">UMB1231</strain>
    </source>
</reference>
<accession>A0AAJ1Q2E4</accession>
<protein>
    <submittedName>
        <fullName evidence="2">Serine hydrolase</fullName>
    </submittedName>
</protein>
<dbReference type="GO" id="GO:0008800">
    <property type="term" value="F:beta-lactamase activity"/>
    <property type="evidence" value="ECO:0007669"/>
    <property type="project" value="InterPro"/>
</dbReference>
<dbReference type="InterPro" id="IPR000871">
    <property type="entry name" value="Beta-lactam_class-A"/>
</dbReference>
<evidence type="ECO:0000259" key="1">
    <source>
        <dbReference type="Pfam" id="PF13354"/>
    </source>
</evidence>
<gene>
    <name evidence="2" type="ORF">QP433_00275</name>
</gene>
<name>A0AAJ1Q2E4_9LACT</name>
<dbReference type="AlphaFoldDB" id="A0AAJ1Q2E4"/>
<dbReference type="GO" id="GO:0046677">
    <property type="term" value="P:response to antibiotic"/>
    <property type="evidence" value="ECO:0007669"/>
    <property type="project" value="InterPro"/>
</dbReference>
<dbReference type="PANTHER" id="PTHR35333:SF3">
    <property type="entry name" value="BETA-LACTAMASE-TYPE TRANSPEPTIDASE FOLD CONTAINING PROTEIN"/>
    <property type="match status" value="1"/>
</dbReference>
<dbReference type="RefSeq" id="WP_006907576.1">
    <property type="nucleotide sequence ID" value="NZ_CP138857.1"/>
</dbReference>
<dbReference type="Gene3D" id="3.40.710.10">
    <property type="entry name" value="DD-peptidase/beta-lactamase superfamily"/>
    <property type="match status" value="1"/>
</dbReference>
<dbReference type="InterPro" id="IPR012338">
    <property type="entry name" value="Beta-lactam/transpept-like"/>
</dbReference>
<dbReference type="SUPFAM" id="SSF56601">
    <property type="entry name" value="beta-lactamase/transpeptidase-like"/>
    <property type="match status" value="1"/>
</dbReference>
<dbReference type="Pfam" id="PF13354">
    <property type="entry name" value="Beta-lactamase2"/>
    <property type="match status" value="1"/>
</dbReference>
<sequence>MSRSSNFRRFTFFIMIVSLWSSVFGQLIVAQASVTKANVTAKANQLTDDQKEALKHSAKQQSTLKEAIQAKKQDWRVQQQLKDIDRYLERYQKKSVYVDFCFLDLDPNLRAGLRSDQAVSAQSIPKIAFVAFCQDLVAKGDLSWNDRFKYDPVVLDQSLSYPASGSGSLKREKLSGKSYSLKDLVHRTMAESDNIAADMLMYYIAKPQQKAFDRFVKKVYQEKTWSWDMSAQQINQLFRYLYQQDEQWGFESLDKTAWDGRFIDVLPVNTYQKIGSWEGTYYHSVALVEGQRPYLLTILTESPNERMIGQISKDIYQIVSD</sequence>
<dbReference type="GO" id="GO:0030655">
    <property type="term" value="P:beta-lactam antibiotic catabolic process"/>
    <property type="evidence" value="ECO:0007669"/>
    <property type="project" value="InterPro"/>
</dbReference>